<evidence type="ECO:0000313" key="1">
    <source>
        <dbReference type="EMBL" id="RKT43612.1"/>
    </source>
</evidence>
<dbReference type="AlphaFoldDB" id="A0A495VDJ8"/>
<gene>
    <name evidence="1" type="ORF">BDD21_0955</name>
    <name evidence="2" type="ORF">BDD21_2084</name>
    <name evidence="3" type="ORF">BDD21_5048</name>
    <name evidence="4" type="ORF">BDD21_5054</name>
</gene>
<proteinExistence type="predicted"/>
<dbReference type="EMBL" id="RBXL01000001">
    <property type="protein sequence ID" value="RKT44686.1"/>
    <property type="molecule type" value="Genomic_DNA"/>
</dbReference>
<accession>A0A495VDJ8</accession>
<sequence length="536" mass="60381">MLDQTVGELLNDRVTLDLEGIDRLYLNLYQPRLQTGGGVANFFKVHRGAKVASTVLMAPISHAFVKAIEGFAQREGVEIVTFAKGQRKDDMTRERLRDFAQPEGVLYIGKAQERFASFRMIKKISTHTGQPYPWFTRGTVMCNHFYFYLVDADFGPLFIKFCSYFPYTARVCLNGHEYVKRQLAKAGIAFEALDNGLLSCAEPARAQRILDDLNEATIAALVAKWLGRLPDPFTAEDHAAGYNFQLSILQAEFARTQVFDRPLSGRHLFEEVIRENLDLGRPEKVSLIFNRRITKRTPGSFHTRVITQGVIPSLHVGYKSSKIKQYFKEGRALRTETTINNTHDFGIGRNLNNLPALRAIGFAANRRLLEVETLSQDCLLAEGVFDQVTQPQVVGGQRAPGLHLDDPRVLALFTALCLFLTLPEGFRHAGMRTWMAQALGVPEDAYSPGRMTYDLRRLRLHGLIERIPQSHRYRVTDAGLRVALFFTKVHSRILRPGLSQLFDGCPKAPNRPIATAMSRLQQAFADLFEQAKLAPA</sequence>
<dbReference type="RefSeq" id="WP_245969410.1">
    <property type="nucleotide sequence ID" value="NZ_RBXL01000001.1"/>
</dbReference>
<dbReference type="EMBL" id="RBXL01000001">
    <property type="protein sequence ID" value="RKT47466.1"/>
    <property type="molecule type" value="Genomic_DNA"/>
</dbReference>
<organism evidence="4 5">
    <name type="scientific">Thiocapsa rosea</name>
    <dbReference type="NCBI Taxonomy" id="69360"/>
    <lineage>
        <taxon>Bacteria</taxon>
        <taxon>Pseudomonadati</taxon>
        <taxon>Pseudomonadota</taxon>
        <taxon>Gammaproteobacteria</taxon>
        <taxon>Chromatiales</taxon>
        <taxon>Chromatiaceae</taxon>
        <taxon>Thiocapsa</taxon>
    </lineage>
</organism>
<protein>
    <submittedName>
        <fullName evidence="4">Uncharacterized protein</fullName>
    </submittedName>
</protein>
<name>A0A495VDJ8_9GAMM</name>
<comment type="caution">
    <text evidence="4">The sequence shown here is derived from an EMBL/GenBank/DDBJ whole genome shotgun (WGS) entry which is preliminary data.</text>
</comment>
<dbReference type="EMBL" id="RBXL01000001">
    <property type="protein sequence ID" value="RKT43612.1"/>
    <property type="molecule type" value="Genomic_DNA"/>
</dbReference>
<keyword evidence="5" id="KW-1185">Reference proteome</keyword>
<dbReference type="EMBL" id="RBXL01000001">
    <property type="protein sequence ID" value="RKT47460.1"/>
    <property type="molecule type" value="Genomic_DNA"/>
</dbReference>
<reference evidence="4 5" key="1">
    <citation type="submission" date="2018-10" db="EMBL/GenBank/DDBJ databases">
        <title>Genomic Encyclopedia of Archaeal and Bacterial Type Strains, Phase II (KMG-II): from individual species to whole genera.</title>
        <authorList>
            <person name="Goeker M."/>
        </authorList>
    </citation>
    <scope>NUCLEOTIDE SEQUENCE [LARGE SCALE GENOMIC DNA]</scope>
    <source>
        <strain evidence="4 5">DSM 235</strain>
    </source>
</reference>
<evidence type="ECO:0000313" key="5">
    <source>
        <dbReference type="Proteomes" id="UP000274556"/>
    </source>
</evidence>
<dbReference type="Proteomes" id="UP000274556">
    <property type="component" value="Unassembled WGS sequence"/>
</dbReference>
<evidence type="ECO:0000313" key="3">
    <source>
        <dbReference type="EMBL" id="RKT47460.1"/>
    </source>
</evidence>
<evidence type="ECO:0000313" key="4">
    <source>
        <dbReference type="EMBL" id="RKT47466.1"/>
    </source>
</evidence>
<evidence type="ECO:0000313" key="2">
    <source>
        <dbReference type="EMBL" id="RKT44686.1"/>
    </source>
</evidence>